<dbReference type="SFLD" id="SFLDG01135">
    <property type="entry name" value="C1.5.6:_HAD__Beta-PGM__Phospha"/>
    <property type="match status" value="1"/>
</dbReference>
<dbReference type="Proteomes" id="UP001208690">
    <property type="component" value="Unassembled WGS sequence"/>
</dbReference>
<keyword evidence="5" id="KW-0378">Hydrolase</keyword>
<comment type="similarity">
    <text evidence="3">Belongs to the HAD-like hydrolase superfamily. CbbY/CbbZ/Gph/YieH family.</text>
</comment>
<dbReference type="EC" id="3.1.3.18" evidence="4"/>
<dbReference type="CDD" id="cd07526">
    <property type="entry name" value="HAD_BPGM_like"/>
    <property type="match status" value="1"/>
</dbReference>
<evidence type="ECO:0000256" key="1">
    <source>
        <dbReference type="ARBA" id="ARBA00000830"/>
    </source>
</evidence>
<comment type="caution">
    <text evidence="5">The sequence shown here is derived from an EMBL/GenBank/DDBJ whole genome shotgun (WGS) entry which is preliminary data.</text>
</comment>
<comment type="catalytic activity">
    <reaction evidence="1">
        <text>2-phosphoglycolate + H2O = glycolate + phosphate</text>
        <dbReference type="Rhea" id="RHEA:14369"/>
        <dbReference type="ChEBI" id="CHEBI:15377"/>
        <dbReference type="ChEBI" id="CHEBI:29805"/>
        <dbReference type="ChEBI" id="CHEBI:43474"/>
        <dbReference type="ChEBI" id="CHEBI:58033"/>
        <dbReference type="EC" id="3.1.3.18"/>
    </reaction>
</comment>
<dbReference type="SUPFAM" id="SSF56784">
    <property type="entry name" value="HAD-like"/>
    <property type="match status" value="1"/>
</dbReference>
<dbReference type="InterPro" id="IPR023214">
    <property type="entry name" value="HAD_sf"/>
</dbReference>
<dbReference type="EMBL" id="JALIEB010000001">
    <property type="protein sequence ID" value="MCV3270337.1"/>
    <property type="molecule type" value="Genomic_DNA"/>
</dbReference>
<dbReference type="Gene3D" id="3.40.50.1000">
    <property type="entry name" value="HAD superfamily/HAD-like"/>
    <property type="match status" value="1"/>
</dbReference>
<dbReference type="Gene3D" id="1.10.150.240">
    <property type="entry name" value="Putative phosphatase, domain 2"/>
    <property type="match status" value="1"/>
</dbReference>
<dbReference type="InterPro" id="IPR023198">
    <property type="entry name" value="PGP-like_dom2"/>
</dbReference>
<evidence type="ECO:0000256" key="3">
    <source>
        <dbReference type="ARBA" id="ARBA00006171"/>
    </source>
</evidence>
<comment type="pathway">
    <text evidence="2">Organic acid metabolism; glycolate biosynthesis; glycolate from 2-phosphoglycolate: step 1/1.</text>
</comment>
<reference evidence="5 6" key="1">
    <citation type="submission" date="2022-04" db="EMBL/GenBank/DDBJ databases">
        <title>Roseobacter sp. WL0113 is a bacterium isolated from neritic sediment.</title>
        <authorList>
            <person name="Wang L."/>
            <person name="He W."/>
            <person name="Zhang D.-F."/>
        </authorList>
    </citation>
    <scope>NUCLEOTIDE SEQUENCE [LARGE SCALE GENOMIC DNA]</scope>
    <source>
        <strain evidence="5 6">WL0113</strain>
    </source>
</reference>
<evidence type="ECO:0000313" key="5">
    <source>
        <dbReference type="EMBL" id="MCV3270337.1"/>
    </source>
</evidence>
<gene>
    <name evidence="5" type="ORF">MUB52_02750</name>
</gene>
<dbReference type="NCBIfam" id="TIGR01509">
    <property type="entry name" value="HAD-SF-IA-v3"/>
    <property type="match status" value="1"/>
</dbReference>
<dbReference type="SFLD" id="SFLDG01129">
    <property type="entry name" value="C1.5:_HAD__Beta-PGM__Phosphata"/>
    <property type="match status" value="1"/>
</dbReference>
<dbReference type="InterPro" id="IPR006439">
    <property type="entry name" value="HAD-SF_hydro_IA"/>
</dbReference>
<evidence type="ECO:0000256" key="2">
    <source>
        <dbReference type="ARBA" id="ARBA00004818"/>
    </source>
</evidence>
<dbReference type="InterPro" id="IPR041492">
    <property type="entry name" value="HAD_2"/>
</dbReference>
<evidence type="ECO:0000256" key="4">
    <source>
        <dbReference type="ARBA" id="ARBA00013078"/>
    </source>
</evidence>
<dbReference type="RefSeq" id="WP_263842652.1">
    <property type="nucleotide sequence ID" value="NZ_JALIEB010000001.1"/>
</dbReference>
<accession>A0ABT3B9T3</accession>
<dbReference type="GO" id="GO:0016787">
    <property type="term" value="F:hydrolase activity"/>
    <property type="evidence" value="ECO:0007669"/>
    <property type="project" value="UniProtKB-KW"/>
</dbReference>
<dbReference type="InterPro" id="IPR050155">
    <property type="entry name" value="HAD-like_hydrolase_sf"/>
</dbReference>
<keyword evidence="6" id="KW-1185">Reference proteome</keyword>
<dbReference type="PANTHER" id="PTHR43434">
    <property type="entry name" value="PHOSPHOGLYCOLATE PHOSPHATASE"/>
    <property type="match status" value="1"/>
</dbReference>
<proteinExistence type="inferred from homology"/>
<dbReference type="SFLD" id="SFLDS00003">
    <property type="entry name" value="Haloacid_Dehalogenase"/>
    <property type="match status" value="1"/>
</dbReference>
<protein>
    <recommendedName>
        <fullName evidence="4">phosphoglycolate phosphatase</fullName>
        <ecNumber evidence="4">3.1.3.18</ecNumber>
    </recommendedName>
</protein>
<name>A0ABT3B9T3_9RHOB</name>
<dbReference type="PANTHER" id="PTHR43434:SF1">
    <property type="entry name" value="PHOSPHOGLYCOLATE PHOSPHATASE"/>
    <property type="match status" value="1"/>
</dbReference>
<evidence type="ECO:0000313" key="6">
    <source>
        <dbReference type="Proteomes" id="UP001208690"/>
    </source>
</evidence>
<dbReference type="Pfam" id="PF13419">
    <property type="entry name" value="HAD_2"/>
    <property type="match status" value="1"/>
</dbReference>
<organism evidence="5 6">
    <name type="scientific">Roseobacter sinensis</name>
    <dbReference type="NCBI Taxonomy" id="2931391"/>
    <lineage>
        <taxon>Bacteria</taxon>
        <taxon>Pseudomonadati</taxon>
        <taxon>Pseudomonadota</taxon>
        <taxon>Alphaproteobacteria</taxon>
        <taxon>Rhodobacterales</taxon>
        <taxon>Roseobacteraceae</taxon>
        <taxon>Roseobacter</taxon>
    </lineage>
</organism>
<dbReference type="InterPro" id="IPR036412">
    <property type="entry name" value="HAD-like_sf"/>
</dbReference>
<sequence>MTFPPDLVIFDCDGVLVDSEVLSVAIMRDNLARHGLDLSRAQADELFVGGTMMGIMEMAQNMGADLPDDWVELIYQDIYAELAAKVEPVDGIVDVLDALDAAGIACAVGSNGRHEKMEITLTRTGLKRRLAGRIYSRQDVARPKPAPDLYLHAAAQAGVPVSRAVVIEDSPTGAQAARAAGMLCFGYTAATDPARMTPLCDAVFDRMAVLPGLLGL</sequence>